<evidence type="ECO:0000259" key="9">
    <source>
        <dbReference type="Pfam" id="PF12704"/>
    </source>
</evidence>
<feature type="domain" description="MacB-like periplasmic core" evidence="9">
    <location>
        <begin position="471"/>
        <end position="644"/>
    </location>
</feature>
<comment type="similarity">
    <text evidence="6">Belongs to the ABC-4 integral membrane protein family.</text>
</comment>
<feature type="domain" description="MacB-like periplasmic core" evidence="9">
    <location>
        <begin position="18"/>
        <end position="231"/>
    </location>
</feature>
<name>A0A942U782_9BACI</name>
<dbReference type="InterPro" id="IPR050250">
    <property type="entry name" value="Macrolide_Exporter_MacB"/>
</dbReference>
<feature type="transmembrane region" description="Helical" evidence="7">
    <location>
        <begin position="422"/>
        <end position="444"/>
    </location>
</feature>
<evidence type="ECO:0000256" key="6">
    <source>
        <dbReference type="ARBA" id="ARBA00038076"/>
    </source>
</evidence>
<evidence type="ECO:0000256" key="4">
    <source>
        <dbReference type="ARBA" id="ARBA00022989"/>
    </source>
</evidence>
<evidence type="ECO:0000256" key="7">
    <source>
        <dbReference type="SAM" id="Phobius"/>
    </source>
</evidence>
<keyword evidence="3 7" id="KW-0812">Transmembrane</keyword>
<dbReference type="GO" id="GO:0005886">
    <property type="term" value="C:plasma membrane"/>
    <property type="evidence" value="ECO:0007669"/>
    <property type="project" value="UniProtKB-SubCell"/>
</dbReference>
<accession>A0A942U782</accession>
<feature type="transmembrane region" description="Helical" evidence="7">
    <location>
        <begin position="703"/>
        <end position="724"/>
    </location>
</feature>
<dbReference type="AlphaFoldDB" id="A0A942U782"/>
<evidence type="ECO:0000256" key="2">
    <source>
        <dbReference type="ARBA" id="ARBA00022475"/>
    </source>
</evidence>
<feature type="transmembrane region" description="Helical" evidence="7">
    <location>
        <begin position="313"/>
        <end position="333"/>
    </location>
</feature>
<sequence>MKKWQIAWRNLMRRKMRTFLTMLSIVIGVASTFGVIAAVNTAEKAFPIYLKEAIAKADFNIAGTEAYFSEDVHKQMSSGKDYESVAMLKQNTKLITKEKGISSIQKRVVLTGYSQLDTTVTGFKVIEGDLKGKGAVITDRTAKVWGSKIGDTVSFDTDKGVKTIKITAIVRYTKDLMGPSSWNMAKYHHWAVAVPLPTVQDWFDLNGKIQAIQVKALSPNKLDAVENELDDFVKSNPGIYMQPMIINFDTAFKDLNTFFLALYIAGFLGIALSAFIIFNSLYVSIKERKSEFAVMKTIGYTPGQLQGMVLTEVLLVAIIGTVLGLTAGYGLAHGLKLLIFMVYGVQSTSSMELATGLIVSILAGLLVPILASWYPIQKVGKTSVIEVLKENKAKPSGHSKWLGIVGVLLILSSFFIKHLILVLPLMIGITLVFPYLFKLFSFLLKAFYRLAFKFSGDVAIRNLNRNIGRTSMTSVILSLGIAMIVLMSSLNSALLQSYEKMINQSYGGNLDIMFHHIEKEDLGIIKNTDGVKDAATYSMQGIVWNLDGEKRMLPVYGVGADWIDRFPLFTVSNGLHSALIKSLKNDEIILDQTSFATWGGKIGDSITLDTIHGEKTFKVAAMVNTMKNSGYGAFMSDKNFKENFGVKYERNALVIKEAQISPLQLRENIYSKFGGRIEEMWGPEDWVSMIGGTITASFSMVNALVVLGIIVSGIGIANTLLINIMERVREIAMMRAVGVTHRQIIGMILLEGFGIGLAATVIGILFGILLIYLTSTFIQVNSLTFEFGVSWLIIAIIALFGIIVSIISSIAPASRAAKIKLSEALRYE</sequence>
<dbReference type="EMBL" id="JAGYPF010000004">
    <property type="protein sequence ID" value="MBS4214685.1"/>
    <property type="molecule type" value="Genomic_DNA"/>
</dbReference>
<dbReference type="GO" id="GO:0022857">
    <property type="term" value="F:transmembrane transporter activity"/>
    <property type="evidence" value="ECO:0007669"/>
    <property type="project" value="TreeGrafter"/>
</dbReference>
<evidence type="ECO:0000259" key="8">
    <source>
        <dbReference type="Pfam" id="PF02687"/>
    </source>
</evidence>
<feature type="transmembrane region" description="Helical" evidence="7">
    <location>
        <begin position="744"/>
        <end position="771"/>
    </location>
</feature>
<dbReference type="Pfam" id="PF12704">
    <property type="entry name" value="MacB_PCD"/>
    <property type="match status" value="2"/>
</dbReference>
<evidence type="ECO:0000313" key="11">
    <source>
        <dbReference type="Proteomes" id="UP000679749"/>
    </source>
</evidence>
<dbReference type="Proteomes" id="UP000679749">
    <property type="component" value="Unassembled WGS sequence"/>
</dbReference>
<dbReference type="RefSeq" id="WP_213119206.1">
    <property type="nucleotide sequence ID" value="NZ_JAGYPF010000004.1"/>
</dbReference>
<dbReference type="InterPro" id="IPR025857">
    <property type="entry name" value="MacB_PCD"/>
</dbReference>
<feature type="domain" description="ABC3 transporter permease C-terminal" evidence="8">
    <location>
        <begin position="703"/>
        <end position="820"/>
    </location>
</feature>
<feature type="transmembrane region" description="Helical" evidence="7">
    <location>
        <begin position="397"/>
        <end position="416"/>
    </location>
</feature>
<dbReference type="InterPro" id="IPR003838">
    <property type="entry name" value="ABC3_permease_C"/>
</dbReference>
<proteinExistence type="inferred from homology"/>
<organism evidence="10 11">
    <name type="scientific">Neobacillus rhizophilus</name>
    <dbReference type="NCBI Taxonomy" id="2833579"/>
    <lineage>
        <taxon>Bacteria</taxon>
        <taxon>Bacillati</taxon>
        <taxon>Bacillota</taxon>
        <taxon>Bacilli</taxon>
        <taxon>Bacillales</taxon>
        <taxon>Bacillaceae</taxon>
        <taxon>Neobacillus</taxon>
    </lineage>
</organism>
<gene>
    <name evidence="10" type="ORF">KHA99_19750</name>
</gene>
<feature type="transmembrane region" description="Helical" evidence="7">
    <location>
        <begin position="353"/>
        <end position="376"/>
    </location>
</feature>
<feature type="transmembrane region" description="Helical" evidence="7">
    <location>
        <begin position="258"/>
        <end position="282"/>
    </location>
</feature>
<evidence type="ECO:0000313" key="10">
    <source>
        <dbReference type="EMBL" id="MBS4214685.1"/>
    </source>
</evidence>
<keyword evidence="11" id="KW-1185">Reference proteome</keyword>
<feature type="transmembrane region" description="Helical" evidence="7">
    <location>
        <begin position="475"/>
        <end position="495"/>
    </location>
</feature>
<dbReference type="PANTHER" id="PTHR30572">
    <property type="entry name" value="MEMBRANE COMPONENT OF TRANSPORTER-RELATED"/>
    <property type="match status" value="1"/>
</dbReference>
<feature type="domain" description="ABC3 transporter permease C-terminal" evidence="8">
    <location>
        <begin position="264"/>
        <end position="383"/>
    </location>
</feature>
<keyword evidence="2" id="KW-1003">Cell membrane</keyword>
<evidence type="ECO:0000256" key="5">
    <source>
        <dbReference type="ARBA" id="ARBA00023136"/>
    </source>
</evidence>
<feature type="transmembrane region" description="Helical" evidence="7">
    <location>
        <begin position="791"/>
        <end position="811"/>
    </location>
</feature>
<keyword evidence="4 7" id="KW-1133">Transmembrane helix</keyword>
<dbReference type="PANTHER" id="PTHR30572:SF4">
    <property type="entry name" value="ABC TRANSPORTER PERMEASE YTRF"/>
    <property type="match status" value="1"/>
</dbReference>
<comment type="caution">
    <text evidence="10">The sequence shown here is derived from an EMBL/GenBank/DDBJ whole genome shotgun (WGS) entry which is preliminary data.</text>
</comment>
<evidence type="ECO:0000256" key="1">
    <source>
        <dbReference type="ARBA" id="ARBA00004651"/>
    </source>
</evidence>
<reference evidence="10" key="1">
    <citation type="submission" date="2021-05" db="EMBL/GenBank/DDBJ databases">
        <title>Novel Bacillus species.</title>
        <authorList>
            <person name="Liu G."/>
        </authorList>
    </citation>
    <scope>NUCLEOTIDE SEQUENCE</scope>
    <source>
        <strain evidence="10">FJAT-49825</strain>
    </source>
</reference>
<dbReference type="Pfam" id="PF02687">
    <property type="entry name" value="FtsX"/>
    <property type="match status" value="2"/>
</dbReference>
<comment type="subcellular location">
    <subcellularLocation>
        <location evidence="1">Cell membrane</location>
        <topology evidence="1">Multi-pass membrane protein</topology>
    </subcellularLocation>
</comment>
<protein>
    <submittedName>
        <fullName evidence="10">FtsX-like permease family protein</fullName>
    </submittedName>
</protein>
<evidence type="ECO:0000256" key="3">
    <source>
        <dbReference type="ARBA" id="ARBA00022692"/>
    </source>
</evidence>
<keyword evidence="5 7" id="KW-0472">Membrane</keyword>